<dbReference type="RefSeq" id="WP_160614172.1">
    <property type="nucleotide sequence ID" value="NZ_JAUFQM010000001.1"/>
</dbReference>
<proteinExistence type="predicted"/>
<dbReference type="Proteomes" id="UP000460290">
    <property type="component" value="Unassembled WGS sequence"/>
</dbReference>
<protein>
    <submittedName>
        <fullName evidence="1">DUF4019 domain-containing protein</fullName>
    </submittedName>
</protein>
<dbReference type="InterPro" id="IPR025091">
    <property type="entry name" value="DUF4019"/>
</dbReference>
<organism evidence="1 2">
    <name type="scientific">Pontixanthobacter aestiaquae</name>
    <dbReference type="NCBI Taxonomy" id="1509367"/>
    <lineage>
        <taxon>Bacteria</taxon>
        <taxon>Pseudomonadati</taxon>
        <taxon>Pseudomonadota</taxon>
        <taxon>Alphaproteobacteria</taxon>
        <taxon>Sphingomonadales</taxon>
        <taxon>Erythrobacteraceae</taxon>
        <taxon>Pontixanthobacter</taxon>
    </lineage>
</organism>
<dbReference type="AlphaFoldDB" id="A0A844Z975"/>
<keyword evidence="2" id="KW-1185">Reference proteome</keyword>
<dbReference type="OrthoDB" id="7504054at2"/>
<sequence length="163" mass="18730">MTNWIPRAFIVFFATLILAACGVQENIEEGQTEVRNFQFHYDAREFEDIWARSSSKMKKAIKKEDFLDLLANIRRILGKNVESTQSGWKLEKVPQGNFLVITMQTQFERGTGVEIFTLERVGDIIKVAGYHVDSPDMMRTLLRESSENREGANVELIDDVDPE</sequence>
<dbReference type="Pfam" id="PF13211">
    <property type="entry name" value="DUF4019"/>
    <property type="match status" value="1"/>
</dbReference>
<dbReference type="EMBL" id="WTYZ01000001">
    <property type="protein sequence ID" value="MXO83862.1"/>
    <property type="molecule type" value="Genomic_DNA"/>
</dbReference>
<name>A0A844Z975_9SPHN</name>
<dbReference type="PROSITE" id="PS51257">
    <property type="entry name" value="PROKAR_LIPOPROTEIN"/>
    <property type="match status" value="1"/>
</dbReference>
<comment type="caution">
    <text evidence="1">The sequence shown here is derived from an EMBL/GenBank/DDBJ whole genome shotgun (WGS) entry which is preliminary data.</text>
</comment>
<evidence type="ECO:0000313" key="1">
    <source>
        <dbReference type="EMBL" id="MXO83862.1"/>
    </source>
</evidence>
<accession>A0A844Z975</accession>
<evidence type="ECO:0000313" key="2">
    <source>
        <dbReference type="Proteomes" id="UP000460290"/>
    </source>
</evidence>
<reference evidence="1 2" key="1">
    <citation type="submission" date="2019-12" db="EMBL/GenBank/DDBJ databases">
        <title>Genomic-based taxomic classification of the family Erythrobacteraceae.</title>
        <authorList>
            <person name="Xu L."/>
        </authorList>
    </citation>
    <scope>NUCLEOTIDE SEQUENCE [LARGE SCALE GENOMIC DNA]</scope>
    <source>
        <strain evidence="1 2">KCTC 42006</strain>
    </source>
</reference>
<gene>
    <name evidence="1" type="ORF">GRI35_10850</name>
</gene>